<evidence type="ECO:0000259" key="7">
    <source>
        <dbReference type="Pfam" id="PF06429"/>
    </source>
</evidence>
<feature type="domain" description="Flagellar hook protein FlgE/F/G-like D1" evidence="8">
    <location>
        <begin position="96"/>
        <end position="159"/>
    </location>
</feature>
<dbReference type="PANTHER" id="PTHR30435">
    <property type="entry name" value="FLAGELLAR PROTEIN"/>
    <property type="match status" value="1"/>
</dbReference>
<dbReference type="AlphaFoldDB" id="A0A2T1KH55"/>
<evidence type="ECO:0000259" key="8">
    <source>
        <dbReference type="Pfam" id="PF22692"/>
    </source>
</evidence>
<evidence type="ECO:0000313" key="9">
    <source>
        <dbReference type="EMBL" id="PSF09388.1"/>
    </source>
</evidence>
<evidence type="ECO:0000259" key="6">
    <source>
        <dbReference type="Pfam" id="PF00460"/>
    </source>
</evidence>
<proteinExistence type="inferred from homology"/>
<evidence type="ECO:0000256" key="1">
    <source>
        <dbReference type="ARBA" id="ARBA00004117"/>
    </source>
</evidence>
<dbReference type="RefSeq" id="WP_106670627.1">
    <property type="nucleotide sequence ID" value="NZ_BMFE01000003.1"/>
</dbReference>
<keyword evidence="10" id="KW-1185">Reference proteome</keyword>
<keyword evidence="9" id="KW-0966">Cell projection</keyword>
<feature type="domain" description="Flagellar basal-body/hook protein C-terminal" evidence="7">
    <location>
        <begin position="216"/>
        <end position="259"/>
    </location>
</feature>
<evidence type="ECO:0000256" key="4">
    <source>
        <dbReference type="ARBA" id="ARBA00025933"/>
    </source>
</evidence>
<evidence type="ECO:0000256" key="3">
    <source>
        <dbReference type="ARBA" id="ARBA00023143"/>
    </source>
</evidence>
<dbReference type="NCBIfam" id="TIGR02490">
    <property type="entry name" value="flgF"/>
    <property type="match status" value="1"/>
</dbReference>
<dbReference type="InterPro" id="IPR053967">
    <property type="entry name" value="LlgE_F_G-like_D1"/>
</dbReference>
<dbReference type="InterPro" id="IPR019776">
    <property type="entry name" value="Flagellar_basal_body_rod_CS"/>
</dbReference>
<dbReference type="GO" id="GO:0071978">
    <property type="term" value="P:bacterial-type flagellum-dependent swarming motility"/>
    <property type="evidence" value="ECO:0007669"/>
    <property type="project" value="TreeGrafter"/>
</dbReference>
<dbReference type="SUPFAM" id="SSF117143">
    <property type="entry name" value="Flagellar hook protein flgE"/>
    <property type="match status" value="1"/>
</dbReference>
<protein>
    <recommendedName>
        <fullName evidence="5">Flagellar basal-body rod protein FlgF</fullName>
    </recommendedName>
    <alternativeName>
        <fullName evidence="5">Distal rod protein</fullName>
    </alternativeName>
    <alternativeName>
        <fullName evidence="5">Flagellar basal-body rod protein FlgG</fullName>
    </alternativeName>
</protein>
<comment type="similarity">
    <text evidence="2 5">Belongs to the flagella basal body rod proteins family.</text>
</comment>
<feature type="domain" description="Flagellar basal body rod protein N-terminal" evidence="6">
    <location>
        <begin position="8"/>
        <end position="35"/>
    </location>
</feature>
<dbReference type="NCBIfam" id="TIGR03506">
    <property type="entry name" value="FlgEFG_subfam"/>
    <property type="match status" value="2"/>
</dbReference>
<comment type="subunit">
    <text evidence="5">The basal body constitutes a major portion of the flagellar organelle and consists of five rings (E,L,P,S, and M) mounted on a central rod. The rod consists of about 26 subunits of FlgG in the distal portion, and FlgB, FlgC and FlgF are thought to build up the proximal portion of the rod with about 6 subunits each.</text>
</comment>
<dbReference type="Proteomes" id="UP000238385">
    <property type="component" value="Unassembled WGS sequence"/>
</dbReference>
<dbReference type="InterPro" id="IPR012834">
    <property type="entry name" value="FlgG_G_neg"/>
</dbReference>
<dbReference type="InterPro" id="IPR012836">
    <property type="entry name" value="FlgF"/>
</dbReference>
<comment type="subunit">
    <text evidence="4 5">The basal body constitutes a major portion of the flagellar organelle and consists of four rings (L,P,S, and M) mounted on a central rod. The rod consists of about 26 subunits of FlgG in the distal portion, and FlgB, FlgC and FlgF are thought to build up the proximal portion of the rod with about 6 subunits each.</text>
</comment>
<dbReference type="EMBL" id="PXNN01000006">
    <property type="protein sequence ID" value="PSF09388.1"/>
    <property type="molecule type" value="Genomic_DNA"/>
</dbReference>
<dbReference type="Pfam" id="PF00460">
    <property type="entry name" value="Flg_bb_rod"/>
    <property type="match status" value="1"/>
</dbReference>
<dbReference type="Pfam" id="PF22692">
    <property type="entry name" value="LlgE_F_G_D1"/>
    <property type="match status" value="1"/>
</dbReference>
<dbReference type="PROSITE" id="PS00588">
    <property type="entry name" value="FLAGELLA_BB_ROD"/>
    <property type="match status" value="1"/>
</dbReference>
<dbReference type="InterPro" id="IPR001444">
    <property type="entry name" value="Flag_bb_rod_N"/>
</dbReference>
<evidence type="ECO:0000256" key="2">
    <source>
        <dbReference type="ARBA" id="ARBA00009677"/>
    </source>
</evidence>
<dbReference type="NCBIfam" id="TIGR02488">
    <property type="entry name" value="flgG_G_neg"/>
    <property type="match status" value="1"/>
</dbReference>
<dbReference type="InterPro" id="IPR010930">
    <property type="entry name" value="Flg_bb/hook_C_dom"/>
</dbReference>
<gene>
    <name evidence="9" type="primary">flgG</name>
    <name evidence="9" type="ORF">C7H08_04790</name>
</gene>
<keyword evidence="3 5" id="KW-0975">Bacterial flagellum</keyword>
<dbReference type="Pfam" id="PF06429">
    <property type="entry name" value="Flg_bbr_C"/>
    <property type="match status" value="1"/>
</dbReference>
<sequence>MHPALWVSKTGLSAQDTNMSTISNNLANVNTTGFKRDRAVFQDLLYQINRQPGGLNNENAELPSGLQLGTGVRVVGTTKQFSQGNLQITEQPLDMAVNGRGFFQIEMPDGQVAYTRDGQFQLNANGDVVTPDGYPLAPNVNVPEDATNLTIGKDGTVTVVTDDQAAPINLGQITLVDFINPQGLQAIGNNLFKATNASGDPAEGEPGLAGLGNIEQGTVESSNVEVVEELVNMITTQRAYEMNSKVVSTTDQMLQFITNNIG</sequence>
<comment type="caution">
    <text evidence="9">The sequence shown here is derived from an EMBL/GenBank/DDBJ whole genome shotgun (WGS) entry which is preliminary data.</text>
</comment>
<evidence type="ECO:0000256" key="5">
    <source>
        <dbReference type="RuleBase" id="RU362116"/>
    </source>
</evidence>
<dbReference type="InterPro" id="IPR020013">
    <property type="entry name" value="Flagellar_FlgE/F/G"/>
</dbReference>
<dbReference type="PANTHER" id="PTHR30435:SF19">
    <property type="entry name" value="FLAGELLAR BASAL-BODY ROD PROTEIN FLGG"/>
    <property type="match status" value="1"/>
</dbReference>
<dbReference type="InterPro" id="IPR037925">
    <property type="entry name" value="FlgE/F/G-like"/>
</dbReference>
<reference evidence="9 10" key="1">
    <citation type="submission" date="2018-03" db="EMBL/GenBank/DDBJ databases">
        <title>Marinobacter brunus sp. nov., a marine bacterium of Gamma-proteobacteria isolated from the surface seawater of the South China Sea.</title>
        <authorList>
            <person name="Cheng H."/>
            <person name="Wu Y.-H."/>
            <person name="Xamxidin M."/>
            <person name="Xu X.-W."/>
        </authorList>
    </citation>
    <scope>NUCLEOTIDE SEQUENCE [LARGE SCALE GENOMIC DNA]</scope>
    <source>
        <strain evidence="9 10">JCM 30472</strain>
    </source>
</reference>
<evidence type="ECO:0000313" key="10">
    <source>
        <dbReference type="Proteomes" id="UP000238385"/>
    </source>
</evidence>
<dbReference type="GO" id="GO:0009426">
    <property type="term" value="C:bacterial-type flagellum basal body, distal rod"/>
    <property type="evidence" value="ECO:0007669"/>
    <property type="project" value="UniProtKB-UniRule"/>
</dbReference>
<dbReference type="OrthoDB" id="9804559at2"/>
<accession>A0A2T1KH55</accession>
<keyword evidence="9" id="KW-0969">Cilium</keyword>
<comment type="subcellular location">
    <subcellularLocation>
        <location evidence="1 5">Bacterial flagellum basal body</location>
    </subcellularLocation>
</comment>
<name>A0A2T1KH55_9GAMM</name>
<keyword evidence="9" id="KW-0282">Flagellum</keyword>
<organism evidence="9 10">
    <name type="scientific">Marinobacter halophilus</name>
    <dbReference type="NCBI Taxonomy" id="1323740"/>
    <lineage>
        <taxon>Bacteria</taxon>
        <taxon>Pseudomonadati</taxon>
        <taxon>Pseudomonadota</taxon>
        <taxon>Gammaproteobacteria</taxon>
        <taxon>Pseudomonadales</taxon>
        <taxon>Marinobacteraceae</taxon>
        <taxon>Marinobacter</taxon>
    </lineage>
</organism>